<name>A0A8J2HIT4_COTCN</name>
<organism evidence="1 2">
    <name type="scientific">Cotesia congregata</name>
    <name type="common">Parasitoid wasp</name>
    <name type="synonym">Apanteles congregatus</name>
    <dbReference type="NCBI Taxonomy" id="51543"/>
    <lineage>
        <taxon>Eukaryota</taxon>
        <taxon>Metazoa</taxon>
        <taxon>Ecdysozoa</taxon>
        <taxon>Arthropoda</taxon>
        <taxon>Hexapoda</taxon>
        <taxon>Insecta</taxon>
        <taxon>Pterygota</taxon>
        <taxon>Neoptera</taxon>
        <taxon>Endopterygota</taxon>
        <taxon>Hymenoptera</taxon>
        <taxon>Apocrita</taxon>
        <taxon>Ichneumonoidea</taxon>
        <taxon>Braconidae</taxon>
        <taxon>Microgastrinae</taxon>
        <taxon>Cotesia</taxon>
    </lineage>
</organism>
<comment type="caution">
    <text evidence="1">The sequence shown here is derived from an EMBL/GenBank/DDBJ whole genome shotgun (WGS) entry which is preliminary data.</text>
</comment>
<dbReference type="InterPro" id="IPR006631">
    <property type="entry name" value="DM4_12"/>
</dbReference>
<proteinExistence type="predicted"/>
<dbReference type="Proteomes" id="UP000786811">
    <property type="component" value="Unassembled WGS sequence"/>
</dbReference>
<sequence length="224" mass="25266">FTIGVSVPLLATNKKGNVVFSAGFQFNYALPWNLTQLQSPSIIPSRHTDDFNLNNIYLSIENLFDRLKYSLYLTCPIHSVVDVAETLSQCHCCHRSSSSFYIFLFLFLFFFFSSSSCSLSRQDEPLIICHSVYNWSDGRQCLLRSICELAETPLNRVNTDVLVDVVHLLLTPSEDLPETVNSSHRSIDKLYHRAELLGKSGGDCASSYPGCAESPLKYFTQIDK</sequence>
<protein>
    <submittedName>
        <fullName evidence="1">Uncharacterized protein</fullName>
    </submittedName>
</protein>
<dbReference type="Pfam" id="PF07841">
    <property type="entry name" value="DM4_12"/>
    <property type="match status" value="1"/>
</dbReference>
<dbReference type="PANTHER" id="PTHR21398:SF4">
    <property type="entry name" value="AGAP002980-PA"/>
    <property type="match status" value="1"/>
</dbReference>
<accession>A0A8J2HIT4</accession>
<dbReference type="PANTHER" id="PTHR21398">
    <property type="entry name" value="AGAP007094-PA"/>
    <property type="match status" value="1"/>
</dbReference>
<dbReference type="EMBL" id="CAJNRD030001123">
    <property type="protein sequence ID" value="CAG5102586.1"/>
    <property type="molecule type" value="Genomic_DNA"/>
</dbReference>
<dbReference type="SMART" id="SM00718">
    <property type="entry name" value="DM4_12"/>
    <property type="match status" value="1"/>
</dbReference>
<reference evidence="1" key="1">
    <citation type="submission" date="2021-04" db="EMBL/GenBank/DDBJ databases">
        <authorList>
            <person name="Chebbi M.A.C M."/>
        </authorList>
    </citation>
    <scope>NUCLEOTIDE SEQUENCE</scope>
</reference>
<evidence type="ECO:0000313" key="1">
    <source>
        <dbReference type="EMBL" id="CAG5102586.1"/>
    </source>
</evidence>
<keyword evidence="2" id="KW-1185">Reference proteome</keyword>
<gene>
    <name evidence="1" type="ORF">HICCMSTLAB_LOCUS11089</name>
</gene>
<evidence type="ECO:0000313" key="2">
    <source>
        <dbReference type="Proteomes" id="UP000786811"/>
    </source>
</evidence>
<dbReference type="AlphaFoldDB" id="A0A8J2HIT4"/>
<dbReference type="OrthoDB" id="8186940at2759"/>
<feature type="non-terminal residue" evidence="1">
    <location>
        <position position="224"/>
    </location>
</feature>